<organism evidence="2 3">
    <name type="scientific">Candidatus Falkowbacteria bacterium CG10_big_fil_rev_8_21_14_0_10_39_9</name>
    <dbReference type="NCBI Taxonomy" id="1974566"/>
    <lineage>
        <taxon>Bacteria</taxon>
        <taxon>Candidatus Falkowiibacteriota</taxon>
    </lineage>
</organism>
<dbReference type="EMBL" id="PFAQ01000051">
    <property type="protein sequence ID" value="PIT94459.1"/>
    <property type="molecule type" value="Genomic_DNA"/>
</dbReference>
<name>A0A2M6WNT9_9BACT</name>
<dbReference type="Gene3D" id="3.40.30.10">
    <property type="entry name" value="Glutaredoxin"/>
    <property type="match status" value="1"/>
</dbReference>
<comment type="caution">
    <text evidence="2">The sequence shown here is derived from an EMBL/GenBank/DDBJ whole genome shotgun (WGS) entry which is preliminary data.</text>
</comment>
<evidence type="ECO:0000259" key="1">
    <source>
        <dbReference type="Pfam" id="PF13462"/>
    </source>
</evidence>
<protein>
    <recommendedName>
        <fullName evidence="1">Thioredoxin-like fold domain-containing protein</fullName>
    </recommendedName>
</protein>
<dbReference type="AlphaFoldDB" id="A0A2M6WNT9"/>
<proteinExistence type="predicted"/>
<evidence type="ECO:0000313" key="3">
    <source>
        <dbReference type="Proteomes" id="UP000228900"/>
    </source>
</evidence>
<sequence>MKRQTILLAIFVVAIITTVVLLVSKQNNVSNKVSVQVPDESNVLLESNNLAVNGASAKTNTSVPAISEADQLLFGDKLATLKMVVYEDLTNPFSLSYDAILKQVAKDFAGKLAVYVRPYFESDNTLALSYQTAVVCAGEEDKYNELRSFIFEKKPSTNEALVDGAKELGLNGTKFATCLNNSDNQAKIAQSVQAIRMIAVYGAPTSILDGEVITGARALTETQNGEGEKIEGLKSVISRHLIGK</sequence>
<dbReference type="InterPro" id="IPR036249">
    <property type="entry name" value="Thioredoxin-like_sf"/>
</dbReference>
<dbReference type="SUPFAM" id="SSF52833">
    <property type="entry name" value="Thioredoxin-like"/>
    <property type="match status" value="1"/>
</dbReference>
<accession>A0A2M6WNT9</accession>
<reference evidence="3" key="1">
    <citation type="submission" date="2017-09" db="EMBL/GenBank/DDBJ databases">
        <title>Depth-based differentiation of microbial function through sediment-hosted aquifers and enrichment of novel symbionts in the deep terrestrial subsurface.</title>
        <authorList>
            <person name="Probst A.J."/>
            <person name="Ladd B."/>
            <person name="Jarett J.K."/>
            <person name="Geller-Mcgrath D.E."/>
            <person name="Sieber C.M.K."/>
            <person name="Emerson J.B."/>
            <person name="Anantharaman K."/>
            <person name="Thomas B.C."/>
            <person name="Malmstrom R."/>
            <person name="Stieglmeier M."/>
            <person name="Klingl A."/>
            <person name="Woyke T."/>
            <person name="Ryan C.M."/>
            <person name="Banfield J.F."/>
        </authorList>
    </citation>
    <scope>NUCLEOTIDE SEQUENCE [LARGE SCALE GENOMIC DNA]</scope>
</reference>
<gene>
    <name evidence="2" type="ORF">COT98_03600</name>
</gene>
<dbReference type="InterPro" id="IPR012336">
    <property type="entry name" value="Thioredoxin-like_fold"/>
</dbReference>
<dbReference type="Proteomes" id="UP000228900">
    <property type="component" value="Unassembled WGS sequence"/>
</dbReference>
<evidence type="ECO:0000313" key="2">
    <source>
        <dbReference type="EMBL" id="PIT94459.1"/>
    </source>
</evidence>
<dbReference type="Pfam" id="PF13462">
    <property type="entry name" value="Thioredoxin_4"/>
    <property type="match status" value="1"/>
</dbReference>
<feature type="domain" description="Thioredoxin-like fold" evidence="1">
    <location>
        <begin position="70"/>
        <end position="221"/>
    </location>
</feature>